<reference evidence="2" key="1">
    <citation type="submission" date="2016-10" db="EMBL/GenBank/DDBJ databases">
        <authorList>
            <person name="Varghese N."/>
            <person name="Submissions S."/>
        </authorList>
    </citation>
    <scope>NUCLEOTIDE SEQUENCE [LARGE SCALE GENOMIC DNA]</scope>
    <source>
        <strain evidence="2">CGMCC 1.3431</strain>
    </source>
</reference>
<gene>
    <name evidence="1" type="ORF">SAMN02927928_2740</name>
</gene>
<sequence length="737" mass="82713">MATNLNSRPDHPGFTSETLAVQRDFREKLEVLETFHLGDLTIEASPGRDTLWIVVRRPGKGAVALRTSPWPGPYRLKLIKRTEVSATWENEASVGKWTIELDLHEDHVLRLKVTLVPVVDLLLNFWPRDVFVLDGDDDPLPTKGRVEAAQRGVNGGVCYFCLAQPAFGNVLYVQNLTVVNDYYLQTHTKPDGVVGGEWPELGYQPPAGPLANNPPVHPLKKGQAVVVSDALLTFSMACADGETDSARKFIEMLATLYPHLTRPEPLYHDWLDRAGRTIKDLESSPDARISHYGHTYLHPYVGAEYPDSMVQMTVLATLREYASHWEKGDDLADDLAKGIGRFYDDDLKSIRRYLPNVGDDKNAYAVDSWYLYHPLMNLARLAKLGDKNAEALFRGSLGFAVKAAQHFKYKWPIQYDISDFSIITEAHNSDGLGQTDVGGIYAYVMIQAWELTGDVKYLDEAHAALHTLKNERFELVYQTNLTAWGAVACLKLWLMDKSSDYMHQSFAFIASFLHNCELWDSEIGNATAYTNFFGVTCLHDAPYLAAYECFEAFAAFDEYLRLGGEEILPAARLLLCEFRRYALDFTWFFYPDTLPENAIAKDNIRNGHIDCKLSFPLEDLYGDGQPAGQVGQEVYGCGGAFVFACRAFYKCGDAPFTVFADYPADITVIDGTSAEIRILGPAPMRGRVRLVQTGRTDLPRIHIVDKDSGETISARVRGDEFRDYEARADARLVITWS</sequence>
<dbReference type="Proteomes" id="UP000199150">
    <property type="component" value="Unassembled WGS sequence"/>
</dbReference>
<evidence type="ECO:0000313" key="2">
    <source>
        <dbReference type="Proteomes" id="UP000199150"/>
    </source>
</evidence>
<proteinExistence type="predicted"/>
<protein>
    <submittedName>
        <fullName evidence="1">Uncharacterized protein</fullName>
    </submittedName>
</protein>
<organism evidence="1 2">
    <name type="scientific">Asticcacaulis taihuensis</name>
    <dbReference type="NCBI Taxonomy" id="260084"/>
    <lineage>
        <taxon>Bacteria</taxon>
        <taxon>Pseudomonadati</taxon>
        <taxon>Pseudomonadota</taxon>
        <taxon>Alphaproteobacteria</taxon>
        <taxon>Caulobacterales</taxon>
        <taxon>Caulobacteraceae</taxon>
        <taxon>Asticcacaulis</taxon>
    </lineage>
</organism>
<evidence type="ECO:0000313" key="1">
    <source>
        <dbReference type="EMBL" id="SCW68972.1"/>
    </source>
</evidence>
<dbReference type="EMBL" id="FMTS01000004">
    <property type="protein sequence ID" value="SCW68972.1"/>
    <property type="molecule type" value="Genomic_DNA"/>
</dbReference>
<dbReference type="RefSeq" id="WP_090648963.1">
    <property type="nucleotide sequence ID" value="NZ_CBCRYE010000002.1"/>
</dbReference>
<accession>A0A1G4SIA2</accession>
<dbReference type="AlphaFoldDB" id="A0A1G4SIA2"/>
<dbReference type="OrthoDB" id="7520791at2"/>
<keyword evidence="2" id="KW-1185">Reference proteome</keyword>
<name>A0A1G4SIA2_9CAUL</name>
<dbReference type="STRING" id="260084.SAMN02927928_2740"/>